<evidence type="ECO:0000313" key="5">
    <source>
        <dbReference type="Proteomes" id="UP000479293"/>
    </source>
</evidence>
<protein>
    <recommendedName>
        <fullName evidence="3">Histidine kinase domain-containing protein</fullName>
    </recommendedName>
</protein>
<keyword evidence="2" id="KW-0812">Transmembrane</keyword>
<accession>A0A7C9BFZ9</accession>
<reference evidence="4 5" key="1">
    <citation type="submission" date="2019-10" db="EMBL/GenBank/DDBJ databases">
        <title>Draft Genome Sequence of Cytophagaceae sp. SJW1-29.</title>
        <authorList>
            <person name="Choi A."/>
        </authorList>
    </citation>
    <scope>NUCLEOTIDE SEQUENCE [LARGE SCALE GENOMIC DNA]</scope>
    <source>
        <strain evidence="4 5">SJW1-29</strain>
    </source>
</reference>
<evidence type="ECO:0000256" key="1">
    <source>
        <dbReference type="ARBA" id="ARBA00022553"/>
    </source>
</evidence>
<dbReference type="Gene3D" id="2.60.40.10">
    <property type="entry name" value="Immunoglobulins"/>
    <property type="match status" value="1"/>
</dbReference>
<dbReference type="PROSITE" id="PS50109">
    <property type="entry name" value="HIS_KIN"/>
    <property type="match status" value="1"/>
</dbReference>
<evidence type="ECO:0000256" key="2">
    <source>
        <dbReference type="SAM" id="Phobius"/>
    </source>
</evidence>
<dbReference type="PANTHER" id="PTHR43547">
    <property type="entry name" value="TWO-COMPONENT HISTIDINE KINASE"/>
    <property type="match status" value="1"/>
</dbReference>
<dbReference type="Pfam" id="PF07494">
    <property type="entry name" value="Reg_prop"/>
    <property type="match status" value="1"/>
</dbReference>
<dbReference type="CDD" id="cd16917">
    <property type="entry name" value="HATPase_UhpB-NarQ-NarX-like"/>
    <property type="match status" value="1"/>
</dbReference>
<proteinExistence type="predicted"/>
<dbReference type="Pfam" id="PF07495">
    <property type="entry name" value="Y_Y_Y"/>
    <property type="match status" value="1"/>
</dbReference>
<dbReference type="PANTHER" id="PTHR43547:SF2">
    <property type="entry name" value="HYBRID SIGNAL TRANSDUCTION HISTIDINE KINASE C"/>
    <property type="match status" value="1"/>
</dbReference>
<dbReference type="Gene3D" id="2.130.10.10">
    <property type="entry name" value="YVTN repeat-like/Quinoprotein amine dehydrogenase"/>
    <property type="match status" value="3"/>
</dbReference>
<dbReference type="InterPro" id="IPR011712">
    <property type="entry name" value="Sig_transdc_His_kin_sub3_dim/P"/>
</dbReference>
<dbReference type="AlphaFoldDB" id="A0A7C9BFZ9"/>
<comment type="caution">
    <text evidence="4">The sequence shown here is derived from an EMBL/GenBank/DDBJ whole genome shotgun (WGS) entry which is preliminary data.</text>
</comment>
<dbReference type="CDD" id="cd00146">
    <property type="entry name" value="PKD"/>
    <property type="match status" value="1"/>
</dbReference>
<dbReference type="GO" id="GO:0000155">
    <property type="term" value="F:phosphorelay sensor kinase activity"/>
    <property type="evidence" value="ECO:0007669"/>
    <property type="project" value="InterPro"/>
</dbReference>
<dbReference type="EMBL" id="WHLY01000002">
    <property type="protein sequence ID" value="MPR36836.1"/>
    <property type="molecule type" value="Genomic_DNA"/>
</dbReference>
<keyword evidence="5" id="KW-1185">Reference proteome</keyword>
<keyword evidence="2" id="KW-1133">Transmembrane helix</keyword>
<dbReference type="Pfam" id="PF02518">
    <property type="entry name" value="HATPase_c"/>
    <property type="match status" value="1"/>
</dbReference>
<dbReference type="InterPro" id="IPR003594">
    <property type="entry name" value="HATPase_dom"/>
</dbReference>
<dbReference type="GO" id="GO:0016020">
    <property type="term" value="C:membrane"/>
    <property type="evidence" value="ECO:0007669"/>
    <property type="project" value="InterPro"/>
</dbReference>
<dbReference type="InterPro" id="IPR036890">
    <property type="entry name" value="HATPase_C_sf"/>
</dbReference>
<name>A0A7C9BFZ9_9BACT</name>
<sequence length="1010" mass="114990">MKNAKTWKRGSSIFTFTLLWLLVGMESIAQRPEPSFEHFTTDQGLVGDLILAILKDRRGFLWVGTSNGLSRFDGQHFKNYRRQPNDNSLRGNYVVNAGLTEDTKGFLWVATNKGLHRFDPIREEFKLIPLPTQRDGQADNDYTSPVHFDRTGYGWFSSKFRLYRIDPHTLRLKAFVLPAVSDNAYADPYLDHAGRLWINHAGKIYRHDFRSGRFTRYFAWRNGQADSTVQFGNFKQTGSSALLSSSNRGLWRYDDSNNHFVADSALPSKPIYALQADTLAGKVPFWWLWDADNGLAAYVPTTREYFVFEQNPYDQMSHNGGAAMAFYRDSETGIMWIGTDRGLEKIDPNAIKFRRKLLPQTINEGQTKFVAMVRPDIRQPEQYWLAVRGAGLLCWKRTSDEFVPITFGSEKGKADAHNVIQDGRGRVWVGLQRGVGRYDPLTGKREFLDSFLPETTRHKQSITVTFRDRQGRIWLGSNLNGLYRYEPKRDRIEPWPLAISTELGFIRRIQQDSQGQVWVLTGAGLFCLDPVRGTTRPVKLHGAPIEPTDRLHSTFSLDSQDQIWMSGIGYVAVADRTGRISRTYTLANGLRAEHVFGIQEDRRGHIWMVSDDQLHELNPHSQTFTYYGKDSGLLEEGIFHPTELTLDPQGELFIGFRGGFNYVQPDNLRPNPIPPPVTITGLRIDNQARSLATPLDLQPGETTLNIDFAALTFSQPKKSHYAYKLDGFNTDWVYSNDATATYTNLAPGHYTFRVKAANNDGLWNETGTSLYFRVIPAFWQTWWFRLLAVLVGVLLLYAVYRYRERQRQHLESIRNRIATDLHDDMGSTLSSIRIFSDVAQQQIADVRPETVPVLQRISSSATALSESMQDIIWTIQSKDDSLADLATRMREFGLRMAEAKGVDFQMQVGESFTDLRLNVEQRRNIYLIFKETINNAIKYANASRIEIKLATVGRELRLLIQDNGCGFDIATTGPGNGLPNLRKRAAEIRGQFSLTSEPGQGTEVSLRMKV</sequence>
<dbReference type="Gene3D" id="3.30.565.10">
    <property type="entry name" value="Histidine kinase-like ATPase, C-terminal domain"/>
    <property type="match status" value="1"/>
</dbReference>
<evidence type="ECO:0000259" key="3">
    <source>
        <dbReference type="PROSITE" id="PS50109"/>
    </source>
</evidence>
<dbReference type="SMART" id="SM00387">
    <property type="entry name" value="HATPase_c"/>
    <property type="match status" value="1"/>
</dbReference>
<dbReference type="InterPro" id="IPR013783">
    <property type="entry name" value="Ig-like_fold"/>
</dbReference>
<dbReference type="SUPFAM" id="SSF55874">
    <property type="entry name" value="ATPase domain of HSP90 chaperone/DNA topoisomerase II/histidine kinase"/>
    <property type="match status" value="1"/>
</dbReference>
<evidence type="ECO:0000313" key="4">
    <source>
        <dbReference type="EMBL" id="MPR36836.1"/>
    </source>
</evidence>
<dbReference type="InterPro" id="IPR015943">
    <property type="entry name" value="WD40/YVTN_repeat-like_dom_sf"/>
</dbReference>
<dbReference type="Pfam" id="PF07730">
    <property type="entry name" value="HisKA_3"/>
    <property type="match status" value="1"/>
</dbReference>
<keyword evidence="1" id="KW-0597">Phosphoprotein</keyword>
<feature type="transmembrane region" description="Helical" evidence="2">
    <location>
        <begin position="782"/>
        <end position="800"/>
    </location>
</feature>
<organism evidence="4 5">
    <name type="scientific">Salmonirosea aquatica</name>
    <dbReference type="NCBI Taxonomy" id="2654236"/>
    <lineage>
        <taxon>Bacteria</taxon>
        <taxon>Pseudomonadati</taxon>
        <taxon>Bacteroidota</taxon>
        <taxon>Cytophagia</taxon>
        <taxon>Cytophagales</taxon>
        <taxon>Spirosomataceae</taxon>
        <taxon>Salmonirosea</taxon>
    </lineage>
</organism>
<dbReference type="Proteomes" id="UP000479293">
    <property type="component" value="Unassembled WGS sequence"/>
</dbReference>
<dbReference type="InterPro" id="IPR011123">
    <property type="entry name" value="Y_Y_Y"/>
</dbReference>
<dbReference type="RefSeq" id="WP_152765085.1">
    <property type="nucleotide sequence ID" value="NZ_WHLY01000002.1"/>
</dbReference>
<dbReference type="SUPFAM" id="SSF63829">
    <property type="entry name" value="Calcium-dependent phosphotriesterase"/>
    <property type="match status" value="2"/>
</dbReference>
<feature type="domain" description="Histidine kinase" evidence="3">
    <location>
        <begin position="820"/>
        <end position="1010"/>
    </location>
</feature>
<gene>
    <name evidence="4" type="ORF">GBK04_26770</name>
</gene>
<dbReference type="InterPro" id="IPR005467">
    <property type="entry name" value="His_kinase_dom"/>
</dbReference>
<dbReference type="GO" id="GO:0046983">
    <property type="term" value="F:protein dimerization activity"/>
    <property type="evidence" value="ECO:0007669"/>
    <property type="project" value="InterPro"/>
</dbReference>
<keyword evidence="2" id="KW-0472">Membrane</keyword>
<dbReference type="InterPro" id="IPR011110">
    <property type="entry name" value="Reg_prop"/>
</dbReference>
<dbReference type="Gene3D" id="1.20.5.1930">
    <property type="match status" value="1"/>
</dbReference>